<evidence type="ECO:0008006" key="3">
    <source>
        <dbReference type="Google" id="ProtNLM"/>
    </source>
</evidence>
<dbReference type="GeneID" id="92088799"/>
<proteinExistence type="predicted"/>
<dbReference type="RefSeq" id="XP_066717903.1">
    <property type="nucleotide sequence ID" value="XM_066855736.1"/>
</dbReference>
<organism evidence="1 2">
    <name type="scientific">Apiospora phragmitis</name>
    <dbReference type="NCBI Taxonomy" id="2905665"/>
    <lineage>
        <taxon>Eukaryota</taxon>
        <taxon>Fungi</taxon>
        <taxon>Dikarya</taxon>
        <taxon>Ascomycota</taxon>
        <taxon>Pezizomycotina</taxon>
        <taxon>Sordariomycetes</taxon>
        <taxon>Xylariomycetidae</taxon>
        <taxon>Amphisphaeriales</taxon>
        <taxon>Apiosporaceae</taxon>
        <taxon>Apiospora</taxon>
    </lineage>
</organism>
<evidence type="ECO:0000313" key="2">
    <source>
        <dbReference type="Proteomes" id="UP001480595"/>
    </source>
</evidence>
<sequence length="171" mass="19850">MDISTLLALPGDLQNKIFLQHCDGLDRVALRNTCRHLSEILPQPEWRELLEAEFNEPGAVQRFIRRLLSTSKYFTWSSIPRLQYAKCEGSQTWLRLISTALLGLRCRGTLQSLPTNKDRGTLVTIITRGRPLYGIRYRFGDFDWAPLSHWPELPETLQRLLSAHTEVMWSR</sequence>
<comment type="caution">
    <text evidence="1">The sequence shown here is derived from an EMBL/GenBank/DDBJ whole genome shotgun (WGS) entry which is preliminary data.</text>
</comment>
<keyword evidence="2" id="KW-1185">Reference proteome</keyword>
<gene>
    <name evidence="1" type="ORF">PG994_004327</name>
</gene>
<evidence type="ECO:0000313" key="1">
    <source>
        <dbReference type="EMBL" id="KAK8073428.1"/>
    </source>
</evidence>
<dbReference type="Proteomes" id="UP001480595">
    <property type="component" value="Unassembled WGS sequence"/>
</dbReference>
<name>A0ABR1VUB2_9PEZI</name>
<accession>A0ABR1VUB2</accession>
<reference evidence="1 2" key="1">
    <citation type="submission" date="2023-01" db="EMBL/GenBank/DDBJ databases">
        <title>Analysis of 21 Apiospora genomes using comparative genomics revels a genus with tremendous synthesis potential of carbohydrate active enzymes and secondary metabolites.</title>
        <authorList>
            <person name="Sorensen T."/>
        </authorList>
    </citation>
    <scope>NUCLEOTIDE SEQUENCE [LARGE SCALE GENOMIC DNA]</scope>
    <source>
        <strain evidence="1 2">CBS 135458</strain>
    </source>
</reference>
<protein>
    <recommendedName>
        <fullName evidence="3">F-box domain-containing protein</fullName>
    </recommendedName>
</protein>
<dbReference type="EMBL" id="JAQQWL010000005">
    <property type="protein sequence ID" value="KAK8073428.1"/>
    <property type="molecule type" value="Genomic_DNA"/>
</dbReference>